<comment type="similarity">
    <text evidence="1">Belongs to the 'GDXG' lipolytic enzyme family.</text>
</comment>
<evidence type="ECO:0000256" key="3">
    <source>
        <dbReference type="SAM" id="MobiDB-lite"/>
    </source>
</evidence>
<dbReference type="AlphaFoldDB" id="A0A7N0ZZI6"/>
<feature type="compositionally biased region" description="Low complexity" evidence="3">
    <location>
        <begin position="352"/>
        <end position="364"/>
    </location>
</feature>
<dbReference type="PANTHER" id="PTHR23024">
    <property type="entry name" value="ARYLACETAMIDE DEACETYLASE"/>
    <property type="match status" value="1"/>
</dbReference>
<dbReference type="PANTHER" id="PTHR23024:SF24">
    <property type="entry name" value="ALPHA_BETA HYDROLASE FOLD-3 DOMAIN-CONTAINING PROTEIN"/>
    <property type="match status" value="1"/>
</dbReference>
<reference evidence="5" key="1">
    <citation type="submission" date="2021-01" db="UniProtKB">
        <authorList>
            <consortium name="EnsemblPlants"/>
        </authorList>
    </citation>
    <scope>IDENTIFICATION</scope>
</reference>
<organism evidence="5 6">
    <name type="scientific">Kalanchoe fedtschenkoi</name>
    <name type="common">Lavender scallops</name>
    <name type="synonym">South American air plant</name>
    <dbReference type="NCBI Taxonomy" id="63787"/>
    <lineage>
        <taxon>Eukaryota</taxon>
        <taxon>Viridiplantae</taxon>
        <taxon>Streptophyta</taxon>
        <taxon>Embryophyta</taxon>
        <taxon>Tracheophyta</taxon>
        <taxon>Spermatophyta</taxon>
        <taxon>Magnoliopsida</taxon>
        <taxon>eudicotyledons</taxon>
        <taxon>Gunneridae</taxon>
        <taxon>Pentapetalae</taxon>
        <taxon>Saxifragales</taxon>
        <taxon>Crassulaceae</taxon>
        <taxon>Kalanchoe</taxon>
    </lineage>
</organism>
<dbReference type="EnsemblPlants" id="Kaladp0053s0505.1.v1.1">
    <property type="protein sequence ID" value="Kaladp0053s0505.1.v1.1.CDS.1"/>
    <property type="gene ID" value="Kaladp0053s0505.v1.1"/>
</dbReference>
<dbReference type="SUPFAM" id="SSF53474">
    <property type="entry name" value="alpha/beta-Hydrolases"/>
    <property type="match status" value="1"/>
</dbReference>
<sequence length="370" mass="41046">MDEVEKPDPKPTLKLPFKVRFQLAAHTAAMNASKLLGGTVRQQFVDFMDSKAPPSPTTPVNGVTSADFTVDKPRNLWFRLYNPSSSSSSPSHPPPQLLLPTVVFYHGGGFVYFSAHSRPFDDMCRRLALELPAFVVSVNYRLAPLFRYPCQYHDGFDALQFMDSPEFPRPANMDLSRVFLSGDSAGGNLAHHVAVRAGQHEFKELKIVGMVLYMPFFGGEERTESEKRLVNVPLINPETTDWMWRSFVPEGADRDHAAVNVFGANGADISALPFPSTVVFIGGFDPLQDRQRRYVEWLKGSGKDAEMIEYPSVFHGCYTFPEIKENGTMIHDFREFIKKHSDPADPSPPPATTSTTTAAAAAADNTAVVN</sequence>
<dbReference type="Gramene" id="Kaladp0053s0505.1.v1.1">
    <property type="protein sequence ID" value="Kaladp0053s0505.1.v1.1.CDS.1"/>
    <property type="gene ID" value="Kaladp0053s0505.v1.1"/>
</dbReference>
<dbReference type="Proteomes" id="UP000594263">
    <property type="component" value="Unplaced"/>
</dbReference>
<feature type="region of interest" description="Disordered" evidence="3">
    <location>
        <begin position="339"/>
        <end position="370"/>
    </location>
</feature>
<evidence type="ECO:0000313" key="6">
    <source>
        <dbReference type="Proteomes" id="UP000594263"/>
    </source>
</evidence>
<dbReference type="InterPro" id="IPR029058">
    <property type="entry name" value="AB_hydrolase_fold"/>
</dbReference>
<proteinExistence type="inferred from homology"/>
<evidence type="ECO:0000313" key="5">
    <source>
        <dbReference type="EnsemblPlants" id="Kaladp0053s0505.1.v1.1.CDS.1"/>
    </source>
</evidence>
<name>A0A7N0ZZI6_KALFE</name>
<feature type="domain" description="Alpha/beta hydrolase fold-3" evidence="4">
    <location>
        <begin position="102"/>
        <end position="318"/>
    </location>
</feature>
<protein>
    <recommendedName>
        <fullName evidence="4">Alpha/beta hydrolase fold-3 domain-containing protein</fullName>
    </recommendedName>
</protein>
<evidence type="ECO:0000256" key="1">
    <source>
        <dbReference type="ARBA" id="ARBA00010515"/>
    </source>
</evidence>
<dbReference type="PROSITE" id="PS01174">
    <property type="entry name" value="LIPASE_GDXG_SER"/>
    <property type="match status" value="1"/>
</dbReference>
<dbReference type="Pfam" id="PF07859">
    <property type="entry name" value="Abhydrolase_3"/>
    <property type="match status" value="1"/>
</dbReference>
<evidence type="ECO:0000259" key="4">
    <source>
        <dbReference type="Pfam" id="PF07859"/>
    </source>
</evidence>
<dbReference type="GO" id="GO:0016787">
    <property type="term" value="F:hydrolase activity"/>
    <property type="evidence" value="ECO:0007669"/>
    <property type="project" value="InterPro"/>
</dbReference>
<dbReference type="InterPro" id="IPR033140">
    <property type="entry name" value="Lipase_GDXG_put_SER_AS"/>
</dbReference>
<dbReference type="InterPro" id="IPR050466">
    <property type="entry name" value="Carboxylest/Gibb_receptor"/>
</dbReference>
<evidence type="ECO:0000256" key="2">
    <source>
        <dbReference type="PROSITE-ProRule" id="PRU10038"/>
    </source>
</evidence>
<dbReference type="InterPro" id="IPR013094">
    <property type="entry name" value="AB_hydrolase_3"/>
</dbReference>
<keyword evidence="6" id="KW-1185">Reference proteome</keyword>
<accession>A0A7N0ZZI6</accession>
<feature type="active site" evidence="2">
    <location>
        <position position="184"/>
    </location>
</feature>
<dbReference type="Gene3D" id="3.40.50.1820">
    <property type="entry name" value="alpha/beta hydrolase"/>
    <property type="match status" value="1"/>
</dbReference>
<dbReference type="OMA" id="NDAWDAR"/>